<dbReference type="Pfam" id="PF12706">
    <property type="entry name" value="Lactamase_B_2"/>
    <property type="match status" value="1"/>
</dbReference>
<dbReference type="Gene3D" id="3.60.15.10">
    <property type="entry name" value="Ribonuclease Z/Hydroxyacylglutathione hydrolase-like"/>
    <property type="match status" value="1"/>
</dbReference>
<dbReference type="GO" id="GO:0008270">
    <property type="term" value="F:zinc ion binding"/>
    <property type="evidence" value="ECO:0007669"/>
    <property type="project" value="InterPro"/>
</dbReference>
<protein>
    <submittedName>
        <fullName evidence="2">MBL fold metallo-hydrolase</fullName>
    </submittedName>
</protein>
<gene>
    <name evidence="2" type="ORF">IC620_11785</name>
</gene>
<dbReference type="InterPro" id="IPR024884">
    <property type="entry name" value="NAPE-PLD"/>
</dbReference>
<evidence type="ECO:0000313" key="2">
    <source>
        <dbReference type="EMBL" id="MBD1373036.1"/>
    </source>
</evidence>
<dbReference type="PANTHER" id="PTHR15032">
    <property type="entry name" value="N-ACYL-PHOSPHATIDYLETHANOLAMINE-HYDROLYZING PHOSPHOLIPASE D"/>
    <property type="match status" value="1"/>
</dbReference>
<keyword evidence="3" id="KW-1185">Reference proteome</keyword>
<dbReference type="Proteomes" id="UP000661691">
    <property type="component" value="Unassembled WGS sequence"/>
</dbReference>
<name>A0A926RY04_9BACL</name>
<sequence>MIMLFLWVVGGVFLVIGGIVLSYRYGKASRITMKKPAQYLQPQLWSDEEVTVGWIGHSTMYINLFGTKIITDPVLGKRVGEVLFPGLQVGFKRIVAPAIHLSELDKVDLILISHGHFDHLDIPSLKKLAHADTHVVTAPRISHLLNRLWFNSVAELDSEESIQLENGVKITAVPVKHWGNRYPWNRDYGYTGFLIEKNGVRLFFPGDTAYTPDFLKLRRYGEIDIAFMPIGAYYPDSFQSAHCTPEQAWKMFLDTGAKWFIPMHWDTFLLSQEPIAEPLQRLLHAAGSERERIALTEQGKTFQLVQEKVRVYT</sequence>
<dbReference type="InterPro" id="IPR001279">
    <property type="entry name" value="Metallo-B-lactamas"/>
</dbReference>
<dbReference type="PANTHER" id="PTHR15032:SF36">
    <property type="entry name" value="METALLO-BETA-LACTAMASE DOMAIN-CONTAINING PROTEIN"/>
    <property type="match status" value="1"/>
</dbReference>
<comment type="caution">
    <text evidence="2">The sequence shown here is derived from an EMBL/GenBank/DDBJ whole genome shotgun (WGS) entry which is preliminary data.</text>
</comment>
<dbReference type="PIRSF" id="PIRSF038896">
    <property type="entry name" value="NAPE-PLD"/>
    <property type="match status" value="1"/>
</dbReference>
<feature type="domain" description="Metallo-beta-lactamase" evidence="1">
    <location>
        <begin position="68"/>
        <end position="265"/>
    </location>
</feature>
<dbReference type="EMBL" id="JACXAH010000016">
    <property type="protein sequence ID" value="MBD1373036.1"/>
    <property type="molecule type" value="Genomic_DNA"/>
</dbReference>
<dbReference type="InterPro" id="IPR036866">
    <property type="entry name" value="RibonucZ/Hydroxyglut_hydro"/>
</dbReference>
<dbReference type="AlphaFoldDB" id="A0A926RY04"/>
<evidence type="ECO:0000313" key="3">
    <source>
        <dbReference type="Proteomes" id="UP000661691"/>
    </source>
</evidence>
<evidence type="ECO:0000259" key="1">
    <source>
        <dbReference type="Pfam" id="PF12706"/>
    </source>
</evidence>
<organism evidence="2 3">
    <name type="scientific">Polycladospora coralii</name>
    <dbReference type="NCBI Taxonomy" id="2771432"/>
    <lineage>
        <taxon>Bacteria</taxon>
        <taxon>Bacillati</taxon>
        <taxon>Bacillota</taxon>
        <taxon>Bacilli</taxon>
        <taxon>Bacillales</taxon>
        <taxon>Thermoactinomycetaceae</taxon>
        <taxon>Polycladospora</taxon>
    </lineage>
</organism>
<proteinExistence type="predicted"/>
<accession>A0A926RY04</accession>
<reference evidence="2" key="1">
    <citation type="submission" date="2020-09" db="EMBL/GenBank/DDBJ databases">
        <title>A novel bacterium of genus Hazenella, isolated from South China Sea.</title>
        <authorList>
            <person name="Huang H."/>
            <person name="Mo K."/>
            <person name="Hu Y."/>
        </authorList>
    </citation>
    <scope>NUCLEOTIDE SEQUENCE</scope>
    <source>
        <strain evidence="2">IB182357</strain>
    </source>
</reference>
<dbReference type="SUPFAM" id="SSF56281">
    <property type="entry name" value="Metallo-hydrolase/oxidoreductase"/>
    <property type="match status" value="1"/>
</dbReference>
<dbReference type="GO" id="GO:0005737">
    <property type="term" value="C:cytoplasm"/>
    <property type="evidence" value="ECO:0007669"/>
    <property type="project" value="TreeGrafter"/>
</dbReference>
<dbReference type="GO" id="GO:0070290">
    <property type="term" value="F:N-acylphosphatidylethanolamine-specific phospholipase D activity"/>
    <property type="evidence" value="ECO:0007669"/>
    <property type="project" value="InterPro"/>
</dbReference>